<dbReference type="EMBL" id="EQ974008">
    <property type="protein sequence ID" value="EEF35720.1"/>
    <property type="molecule type" value="Genomic_DNA"/>
</dbReference>
<evidence type="ECO:0000313" key="1">
    <source>
        <dbReference type="EMBL" id="EEF35720.1"/>
    </source>
</evidence>
<keyword evidence="2" id="KW-1185">Reference proteome</keyword>
<organism evidence="1 2">
    <name type="scientific">Ricinus communis</name>
    <name type="common">Castor bean</name>
    <dbReference type="NCBI Taxonomy" id="3988"/>
    <lineage>
        <taxon>Eukaryota</taxon>
        <taxon>Viridiplantae</taxon>
        <taxon>Streptophyta</taxon>
        <taxon>Embryophyta</taxon>
        <taxon>Tracheophyta</taxon>
        <taxon>Spermatophyta</taxon>
        <taxon>Magnoliopsida</taxon>
        <taxon>eudicotyledons</taxon>
        <taxon>Gunneridae</taxon>
        <taxon>Pentapetalae</taxon>
        <taxon>rosids</taxon>
        <taxon>fabids</taxon>
        <taxon>Malpighiales</taxon>
        <taxon>Euphorbiaceae</taxon>
        <taxon>Acalyphoideae</taxon>
        <taxon>Acalypheae</taxon>
        <taxon>Ricinus</taxon>
    </lineage>
</organism>
<accession>B9SL29</accession>
<sequence length="52" mass="6226">MVGADERSTLRERGVDWEIEKERRGKIGKHDVEIFAGRRKLLLWREGEHRSH</sequence>
<gene>
    <name evidence="1" type="ORF">RCOM_0849380</name>
</gene>
<protein>
    <submittedName>
        <fullName evidence="1">Uncharacterized protein</fullName>
    </submittedName>
</protein>
<name>B9SL29_RICCO</name>
<evidence type="ECO:0000313" key="2">
    <source>
        <dbReference type="Proteomes" id="UP000008311"/>
    </source>
</evidence>
<dbReference type="Proteomes" id="UP000008311">
    <property type="component" value="Unassembled WGS sequence"/>
</dbReference>
<proteinExistence type="predicted"/>
<dbReference type="AlphaFoldDB" id="B9SL29"/>
<reference evidence="2" key="1">
    <citation type="journal article" date="2010" name="Nat. Biotechnol.">
        <title>Draft genome sequence of the oilseed species Ricinus communis.</title>
        <authorList>
            <person name="Chan A.P."/>
            <person name="Crabtree J."/>
            <person name="Zhao Q."/>
            <person name="Lorenzi H."/>
            <person name="Orvis J."/>
            <person name="Puiu D."/>
            <person name="Melake-Berhan A."/>
            <person name="Jones K.M."/>
            <person name="Redman J."/>
            <person name="Chen G."/>
            <person name="Cahoon E.B."/>
            <person name="Gedil M."/>
            <person name="Stanke M."/>
            <person name="Haas B.J."/>
            <person name="Wortman J.R."/>
            <person name="Fraser-Liggett C.M."/>
            <person name="Ravel J."/>
            <person name="Rabinowicz P.D."/>
        </authorList>
    </citation>
    <scope>NUCLEOTIDE SEQUENCE [LARGE SCALE GENOMIC DNA]</scope>
    <source>
        <strain evidence="2">cv. Hale</strain>
    </source>
</reference>
<dbReference type="InParanoid" id="B9SL29"/>